<keyword evidence="2" id="KW-0449">Lipoprotein</keyword>
<dbReference type="OrthoDB" id="9785380at2"/>
<dbReference type="Gene3D" id="2.50.20.10">
    <property type="entry name" value="Lipoprotein localisation LolA/LolB/LppX"/>
    <property type="match status" value="1"/>
</dbReference>
<dbReference type="PANTHER" id="PTHR37507:SF2">
    <property type="entry name" value="SPORULATION PROTEIN YDCC"/>
    <property type="match status" value="1"/>
</dbReference>
<keyword evidence="3" id="KW-1185">Reference proteome</keyword>
<proteinExistence type="predicted"/>
<dbReference type="InterPro" id="IPR052944">
    <property type="entry name" value="Sporulation_related"/>
</dbReference>
<dbReference type="EMBL" id="FOGL01000003">
    <property type="protein sequence ID" value="SER38119.1"/>
    <property type="molecule type" value="Genomic_DNA"/>
</dbReference>
<name>A0A1H9NR63_9BACI</name>
<evidence type="ECO:0000256" key="1">
    <source>
        <dbReference type="SAM" id="SignalP"/>
    </source>
</evidence>
<dbReference type="RefSeq" id="WP_089739877.1">
    <property type="nucleotide sequence ID" value="NZ_FOGL01000003.1"/>
</dbReference>
<evidence type="ECO:0000313" key="2">
    <source>
        <dbReference type="EMBL" id="SER38119.1"/>
    </source>
</evidence>
<dbReference type="InterPro" id="IPR029046">
    <property type="entry name" value="LolA/LolB/LppX"/>
</dbReference>
<dbReference type="AlphaFoldDB" id="A0A1H9NR63"/>
<feature type="signal peptide" evidence="1">
    <location>
        <begin position="1"/>
        <end position="18"/>
    </location>
</feature>
<organism evidence="2 3">
    <name type="scientific">Gracilibacillus ureilyticus</name>
    <dbReference type="NCBI Taxonomy" id="531814"/>
    <lineage>
        <taxon>Bacteria</taxon>
        <taxon>Bacillati</taxon>
        <taxon>Bacillota</taxon>
        <taxon>Bacilli</taxon>
        <taxon>Bacillales</taxon>
        <taxon>Bacillaceae</taxon>
        <taxon>Gracilibacillus</taxon>
    </lineage>
</organism>
<accession>A0A1H9NR63</accession>
<dbReference type="STRING" id="531814.SAMN04487944_103260"/>
<dbReference type="PROSITE" id="PS51257">
    <property type="entry name" value="PROKAR_LIPOPROTEIN"/>
    <property type="match status" value="1"/>
</dbReference>
<protein>
    <submittedName>
        <fullName evidence="2">Outer membrane lipoprotein-sorting protein</fullName>
    </submittedName>
</protein>
<feature type="chain" id="PRO_5038660880" evidence="1">
    <location>
        <begin position="19"/>
        <end position="338"/>
    </location>
</feature>
<reference evidence="2 3" key="1">
    <citation type="submission" date="2016-10" db="EMBL/GenBank/DDBJ databases">
        <authorList>
            <person name="de Groot N.N."/>
        </authorList>
    </citation>
    <scope>NUCLEOTIDE SEQUENCE [LARGE SCALE GENOMIC DNA]</scope>
    <source>
        <strain evidence="2 3">CGMCC 1.7727</strain>
    </source>
</reference>
<dbReference type="SUPFAM" id="SSF89392">
    <property type="entry name" value="Prokaryotic lipoproteins and lipoprotein localization factors"/>
    <property type="match status" value="1"/>
</dbReference>
<dbReference type="PANTHER" id="PTHR37507">
    <property type="entry name" value="SPORULATION PROTEIN YDCC"/>
    <property type="match status" value="1"/>
</dbReference>
<evidence type="ECO:0000313" key="3">
    <source>
        <dbReference type="Proteomes" id="UP000199687"/>
    </source>
</evidence>
<keyword evidence="1" id="KW-0732">Signal</keyword>
<dbReference type="Proteomes" id="UP000199687">
    <property type="component" value="Unassembled WGS sequence"/>
</dbReference>
<gene>
    <name evidence="2" type="ORF">SAMN04487944_103260</name>
</gene>
<sequence>MKKYISLVIGLCFVILLAACGEKSKEDVVNKLEDMAEKMNAYQAQAVMTLSTGKEKQVYRIEVAHKKKDFYRVLLKNEQNEGNSQIILRNEEGVFVLTPALNKSFKFQSEWPANNSQPYLFQSLIKDVADDDEAAFTQTENHYVFETKTSYESNSNLPYQKIYFDKKTYAPVLVEVMDHDKKTLVEVEYAGFEIDPQLPEDTFNMEKNMTSSVLGVPVMAQEELPQELTIYYPANQLGAELVEENQMDTENGKRVLLSYEGEKNFTIIQELVTTYPASTQSPEMVNGEPVDLGFTVGALSQSSLEWQYNGVNYYLASEQLTKQELIEVATSIHAQAEK</sequence>